<dbReference type="InterPro" id="IPR005122">
    <property type="entry name" value="Uracil-DNA_glycosylase-like"/>
</dbReference>
<evidence type="ECO:0000256" key="1">
    <source>
        <dbReference type="ARBA" id="ARBA00001400"/>
    </source>
</evidence>
<dbReference type="SUPFAM" id="SSF52141">
    <property type="entry name" value="Uracil-DNA glycosylase-like"/>
    <property type="match status" value="1"/>
</dbReference>
<accession>A0A0G1MCR7</accession>
<protein>
    <recommendedName>
        <fullName evidence="4">Type-4 uracil-DNA glycosylase</fullName>
        <ecNumber evidence="3">3.2.2.27</ecNumber>
    </recommendedName>
</protein>
<dbReference type="GO" id="GO:0051539">
    <property type="term" value="F:4 iron, 4 sulfur cluster binding"/>
    <property type="evidence" value="ECO:0007669"/>
    <property type="project" value="UniProtKB-KW"/>
</dbReference>
<evidence type="ECO:0000256" key="9">
    <source>
        <dbReference type="ARBA" id="ARBA00023004"/>
    </source>
</evidence>
<dbReference type="InterPro" id="IPR005273">
    <property type="entry name" value="Ura-DNA_glyco_family4"/>
</dbReference>
<reference evidence="14 15" key="1">
    <citation type="journal article" date="2015" name="Nature">
        <title>rRNA introns, odd ribosomes, and small enigmatic genomes across a large radiation of phyla.</title>
        <authorList>
            <person name="Brown C.T."/>
            <person name="Hug L.A."/>
            <person name="Thomas B.C."/>
            <person name="Sharon I."/>
            <person name="Castelle C.J."/>
            <person name="Singh A."/>
            <person name="Wilkins M.J."/>
            <person name="Williams K.H."/>
            <person name="Banfield J.F."/>
        </authorList>
    </citation>
    <scope>NUCLEOTIDE SEQUENCE [LARGE SCALE GENOMIC DNA]</scope>
</reference>
<dbReference type="GO" id="GO:0004844">
    <property type="term" value="F:uracil DNA N-glycosylase activity"/>
    <property type="evidence" value="ECO:0007669"/>
    <property type="project" value="UniProtKB-EC"/>
</dbReference>
<keyword evidence="7" id="KW-0227">DNA damage</keyword>
<dbReference type="GO" id="GO:0046872">
    <property type="term" value="F:metal ion binding"/>
    <property type="evidence" value="ECO:0007669"/>
    <property type="project" value="UniProtKB-KW"/>
</dbReference>
<dbReference type="Proteomes" id="UP000034889">
    <property type="component" value="Unassembled WGS sequence"/>
</dbReference>
<evidence type="ECO:0000259" key="13">
    <source>
        <dbReference type="SMART" id="SM00986"/>
    </source>
</evidence>
<gene>
    <name evidence="14" type="ORF">UW74_C0019G0001</name>
</gene>
<dbReference type="InterPro" id="IPR036895">
    <property type="entry name" value="Uracil-DNA_glycosylase-like_sf"/>
</dbReference>
<dbReference type="NCBIfam" id="TIGR00758">
    <property type="entry name" value="UDG_fam4"/>
    <property type="match status" value="1"/>
</dbReference>
<evidence type="ECO:0000256" key="11">
    <source>
        <dbReference type="ARBA" id="ARBA00023204"/>
    </source>
</evidence>
<evidence type="ECO:0000256" key="6">
    <source>
        <dbReference type="ARBA" id="ARBA00022723"/>
    </source>
</evidence>
<comment type="caution">
    <text evidence="14">The sequence shown here is derived from an EMBL/GenBank/DDBJ whole genome shotgun (WGS) entry which is preliminary data.</text>
</comment>
<dbReference type="SMART" id="SM00987">
    <property type="entry name" value="UreE_C"/>
    <property type="match status" value="1"/>
</dbReference>
<dbReference type="Pfam" id="PF03167">
    <property type="entry name" value="UDG"/>
    <property type="match status" value="1"/>
</dbReference>
<keyword evidence="11" id="KW-0234">DNA repair</keyword>
<feature type="region of interest" description="Disordered" evidence="12">
    <location>
        <begin position="180"/>
        <end position="205"/>
    </location>
</feature>
<evidence type="ECO:0000313" key="15">
    <source>
        <dbReference type="Proteomes" id="UP000034889"/>
    </source>
</evidence>
<dbReference type="GO" id="GO:0006281">
    <property type="term" value="P:DNA repair"/>
    <property type="evidence" value="ECO:0007669"/>
    <property type="project" value="UniProtKB-KW"/>
</dbReference>
<dbReference type="PATRIC" id="fig|1618657.3.peg.215"/>
<evidence type="ECO:0000256" key="7">
    <source>
        <dbReference type="ARBA" id="ARBA00022763"/>
    </source>
</evidence>
<evidence type="ECO:0000256" key="3">
    <source>
        <dbReference type="ARBA" id="ARBA00012030"/>
    </source>
</evidence>
<dbReference type="Gene3D" id="3.40.470.10">
    <property type="entry name" value="Uracil-DNA glycosylase-like domain"/>
    <property type="match status" value="1"/>
</dbReference>
<feature type="compositionally biased region" description="Basic and acidic residues" evidence="12">
    <location>
        <begin position="187"/>
        <end position="205"/>
    </location>
</feature>
<evidence type="ECO:0000256" key="8">
    <source>
        <dbReference type="ARBA" id="ARBA00022801"/>
    </source>
</evidence>
<keyword evidence="9" id="KW-0408">Iron</keyword>
<dbReference type="PANTHER" id="PTHR33693:SF1">
    <property type="entry name" value="TYPE-4 URACIL-DNA GLYCOSYLASE"/>
    <property type="match status" value="1"/>
</dbReference>
<comment type="catalytic activity">
    <reaction evidence="1">
        <text>Hydrolyzes single-stranded DNA or mismatched double-stranded DNA and polynucleotides, releasing free uracil.</text>
        <dbReference type="EC" id="3.2.2.27"/>
    </reaction>
</comment>
<keyword evidence="8" id="KW-0378">Hydrolase</keyword>
<feature type="domain" description="Uracil-DNA glycosylase-like" evidence="13">
    <location>
        <begin position="29"/>
        <end position="170"/>
    </location>
</feature>
<dbReference type="SMART" id="SM00986">
    <property type="entry name" value="UDG"/>
    <property type="match status" value="1"/>
</dbReference>
<organism evidence="14 15">
    <name type="scientific">Candidatus Giovannonibacteria bacterium GW2011_GWC2_44_8</name>
    <dbReference type="NCBI Taxonomy" id="1618657"/>
    <lineage>
        <taxon>Bacteria</taxon>
        <taxon>Candidatus Giovannoniibacteriota</taxon>
    </lineage>
</organism>
<evidence type="ECO:0000256" key="2">
    <source>
        <dbReference type="ARBA" id="ARBA00006521"/>
    </source>
</evidence>
<comment type="similarity">
    <text evidence="2">Belongs to the uracil-DNA glycosylase (UDG) superfamily. Type 4 (UDGa) family.</text>
</comment>
<evidence type="ECO:0000256" key="4">
    <source>
        <dbReference type="ARBA" id="ARBA00019403"/>
    </source>
</evidence>
<evidence type="ECO:0000256" key="12">
    <source>
        <dbReference type="SAM" id="MobiDB-lite"/>
    </source>
</evidence>
<proteinExistence type="inferred from homology"/>
<keyword evidence="6" id="KW-0479">Metal-binding</keyword>
<keyword evidence="10" id="KW-0411">Iron-sulfur</keyword>
<name>A0A0G1MCR7_9BACT</name>
<dbReference type="CDD" id="cd10030">
    <property type="entry name" value="UDG-F4_TTUDGA_SPO1dp_like"/>
    <property type="match status" value="1"/>
</dbReference>
<dbReference type="InterPro" id="IPR051536">
    <property type="entry name" value="UDG_Type-4/5"/>
</dbReference>
<dbReference type="PANTHER" id="PTHR33693">
    <property type="entry name" value="TYPE-5 URACIL-DNA GLYCOSYLASE"/>
    <property type="match status" value="1"/>
</dbReference>
<evidence type="ECO:0000256" key="10">
    <source>
        <dbReference type="ARBA" id="ARBA00023014"/>
    </source>
</evidence>
<sequence length="205" mass="23513">MDKLAQLKKLEQEIIGDTTLPLQESNLVFGEGNIDCQVMFIGEAPGLTENELRRPFVGRAGKLLDKMIQEIGWQRKDVYITNIVKRRPPENRDPLPEEIEAYKPYLARQIEIIAPKIIAPLGRFSMNYFLPFAKISNAHGKVFDLDERLIVPLYHPAAALRATTMFNDLRSDFKKLPEILKTPPVPKLEKSPKKEEDNDKQESLF</sequence>
<dbReference type="AlphaFoldDB" id="A0A0G1MCR7"/>
<evidence type="ECO:0000313" key="14">
    <source>
        <dbReference type="EMBL" id="KKT78682.1"/>
    </source>
</evidence>
<dbReference type="EMBL" id="LCJM01000019">
    <property type="protein sequence ID" value="KKT78682.1"/>
    <property type="molecule type" value="Genomic_DNA"/>
</dbReference>
<keyword evidence="5" id="KW-0004">4Fe-4S</keyword>
<evidence type="ECO:0000256" key="5">
    <source>
        <dbReference type="ARBA" id="ARBA00022485"/>
    </source>
</evidence>
<dbReference type="EC" id="3.2.2.27" evidence="3"/>